<dbReference type="Proteomes" id="UP000215244">
    <property type="component" value="Chromosome"/>
</dbReference>
<dbReference type="KEGG" id="marb:CJ263_11600"/>
<organism evidence="1 2">
    <name type="scientific">Maribacter cobaltidurans</name>
    <dbReference type="NCBI Taxonomy" id="1178778"/>
    <lineage>
        <taxon>Bacteria</taxon>
        <taxon>Pseudomonadati</taxon>
        <taxon>Bacteroidota</taxon>
        <taxon>Flavobacteriia</taxon>
        <taxon>Flavobacteriales</taxon>
        <taxon>Flavobacteriaceae</taxon>
        <taxon>Maribacter</taxon>
    </lineage>
</organism>
<protein>
    <submittedName>
        <fullName evidence="1">Uncharacterized protein</fullName>
    </submittedName>
</protein>
<keyword evidence="2" id="KW-1185">Reference proteome</keyword>
<proteinExistence type="predicted"/>
<dbReference type="OrthoDB" id="1443764at2"/>
<dbReference type="AlphaFoldDB" id="A0A223V7I1"/>
<sequence length="137" mass="15525">MEIKNIDFLKVLIRVLELIILKPLTIPLKIYRNALLNLSNSDSVDSEESNLSSDFPLYIWLISIFDALIAVVYPIGVIIAIIAAIQAPFKSFQIFIGILIVTYFYPLLVGLVREFAQISLKILLYLKIISLKNNTIN</sequence>
<dbReference type="EMBL" id="CP022957">
    <property type="protein sequence ID" value="ASV30809.1"/>
    <property type="molecule type" value="Genomic_DNA"/>
</dbReference>
<accession>A0A223V7I1</accession>
<evidence type="ECO:0000313" key="2">
    <source>
        <dbReference type="Proteomes" id="UP000215244"/>
    </source>
</evidence>
<gene>
    <name evidence="1" type="ORF">CJ263_11600</name>
</gene>
<evidence type="ECO:0000313" key="1">
    <source>
        <dbReference type="EMBL" id="ASV30809.1"/>
    </source>
</evidence>
<name>A0A223V7I1_9FLAO</name>
<reference evidence="1 2" key="1">
    <citation type="submission" date="2017-08" db="EMBL/GenBank/DDBJ databases">
        <title>The complete genome sequence of Maribacter sp. B1, isolated from deep-sea sediment.</title>
        <authorList>
            <person name="Wu Y.-H."/>
            <person name="Cheng H."/>
            <person name="Xu X.-W."/>
        </authorList>
    </citation>
    <scope>NUCLEOTIDE SEQUENCE [LARGE SCALE GENOMIC DNA]</scope>
    <source>
        <strain evidence="1 2">B1</strain>
    </source>
</reference>
<dbReference type="RefSeq" id="WP_094997427.1">
    <property type="nucleotide sequence ID" value="NZ_BMJL01000003.1"/>
</dbReference>